<dbReference type="AlphaFoldDB" id="A0A6A6DT82"/>
<keyword evidence="1" id="KW-1133">Transmembrane helix</keyword>
<evidence type="ECO:0000313" key="2">
    <source>
        <dbReference type="EMBL" id="KAF2181180.1"/>
    </source>
</evidence>
<feature type="non-terminal residue" evidence="2">
    <location>
        <position position="1"/>
    </location>
</feature>
<keyword evidence="1" id="KW-0812">Transmembrane</keyword>
<sequence>VKYFIKLNIILAFNYFYIVVLWCGPVGTVTPEPVRIEHRTELPHRPYGPPHLRNLIYSDHSFCM</sequence>
<organism evidence="2 3">
    <name type="scientific">Zopfia rhizophila CBS 207.26</name>
    <dbReference type="NCBI Taxonomy" id="1314779"/>
    <lineage>
        <taxon>Eukaryota</taxon>
        <taxon>Fungi</taxon>
        <taxon>Dikarya</taxon>
        <taxon>Ascomycota</taxon>
        <taxon>Pezizomycotina</taxon>
        <taxon>Dothideomycetes</taxon>
        <taxon>Dothideomycetes incertae sedis</taxon>
        <taxon>Zopfiaceae</taxon>
        <taxon>Zopfia</taxon>
    </lineage>
</organism>
<feature type="transmembrane region" description="Helical" evidence="1">
    <location>
        <begin position="7"/>
        <end position="27"/>
    </location>
</feature>
<gene>
    <name evidence="2" type="ORF">K469DRAFT_793205</name>
</gene>
<keyword evidence="3" id="KW-1185">Reference proteome</keyword>
<dbReference type="EMBL" id="ML994654">
    <property type="protein sequence ID" value="KAF2181180.1"/>
    <property type="molecule type" value="Genomic_DNA"/>
</dbReference>
<evidence type="ECO:0000313" key="3">
    <source>
        <dbReference type="Proteomes" id="UP000800200"/>
    </source>
</evidence>
<evidence type="ECO:0000256" key="1">
    <source>
        <dbReference type="SAM" id="Phobius"/>
    </source>
</evidence>
<dbReference type="Proteomes" id="UP000800200">
    <property type="component" value="Unassembled WGS sequence"/>
</dbReference>
<reference evidence="2" key="1">
    <citation type="journal article" date="2020" name="Stud. Mycol.">
        <title>101 Dothideomycetes genomes: a test case for predicting lifestyles and emergence of pathogens.</title>
        <authorList>
            <person name="Haridas S."/>
            <person name="Albert R."/>
            <person name="Binder M."/>
            <person name="Bloem J."/>
            <person name="Labutti K."/>
            <person name="Salamov A."/>
            <person name="Andreopoulos B."/>
            <person name="Baker S."/>
            <person name="Barry K."/>
            <person name="Bills G."/>
            <person name="Bluhm B."/>
            <person name="Cannon C."/>
            <person name="Castanera R."/>
            <person name="Culley D."/>
            <person name="Daum C."/>
            <person name="Ezra D."/>
            <person name="Gonzalez J."/>
            <person name="Henrissat B."/>
            <person name="Kuo A."/>
            <person name="Liang C."/>
            <person name="Lipzen A."/>
            <person name="Lutzoni F."/>
            <person name="Magnuson J."/>
            <person name="Mondo S."/>
            <person name="Nolan M."/>
            <person name="Ohm R."/>
            <person name="Pangilinan J."/>
            <person name="Park H.-J."/>
            <person name="Ramirez L."/>
            <person name="Alfaro M."/>
            <person name="Sun H."/>
            <person name="Tritt A."/>
            <person name="Yoshinaga Y."/>
            <person name="Zwiers L.-H."/>
            <person name="Turgeon B."/>
            <person name="Goodwin S."/>
            <person name="Spatafora J."/>
            <person name="Crous P."/>
            <person name="Grigoriev I."/>
        </authorList>
    </citation>
    <scope>NUCLEOTIDE SEQUENCE</scope>
    <source>
        <strain evidence="2">CBS 207.26</strain>
    </source>
</reference>
<name>A0A6A6DT82_9PEZI</name>
<accession>A0A6A6DT82</accession>
<proteinExistence type="predicted"/>
<keyword evidence="1" id="KW-0472">Membrane</keyword>
<protein>
    <submittedName>
        <fullName evidence="2">Uncharacterized protein</fullName>
    </submittedName>
</protein>